<proteinExistence type="predicted"/>
<dbReference type="RefSeq" id="WP_045571879.1">
    <property type="nucleotide sequence ID" value="NZ_CP065217.1"/>
</dbReference>
<organism evidence="1 2">
    <name type="scientific">Vibrio navarrensis</name>
    <dbReference type="NCBI Taxonomy" id="29495"/>
    <lineage>
        <taxon>Bacteria</taxon>
        <taxon>Pseudomonadati</taxon>
        <taxon>Pseudomonadota</taxon>
        <taxon>Gammaproteobacteria</taxon>
        <taxon>Vibrionales</taxon>
        <taxon>Vibrionaceae</taxon>
        <taxon>Vibrio</taxon>
    </lineage>
</organism>
<dbReference type="AlphaFoldDB" id="A0AAJ4I8R4"/>
<dbReference type="Gene3D" id="3.30.50.20">
    <property type="entry name" value="prophage-derive protein ybcO"/>
    <property type="match status" value="1"/>
</dbReference>
<sequence>MTLVRSKKIMKSARGKACTLRLVGICNFDPETTVAAHVGLRRGMGIKAGDNMVVYACSACHAEIDRCGREAYAADKLRAVEETQESFVEEGILTFA</sequence>
<name>A0AAJ4I8R4_9VIBR</name>
<gene>
    <name evidence="1" type="ORF">I3X05_10370</name>
</gene>
<evidence type="ECO:0000313" key="2">
    <source>
        <dbReference type="Proteomes" id="UP000594435"/>
    </source>
</evidence>
<dbReference type="Proteomes" id="UP000594435">
    <property type="component" value="Chromosome 1"/>
</dbReference>
<accession>A0AAJ4I8R4</accession>
<protein>
    <submittedName>
        <fullName evidence="1">DUF1364 family protein</fullName>
    </submittedName>
</protein>
<dbReference type="Pfam" id="PF07102">
    <property type="entry name" value="YbcO"/>
    <property type="match status" value="1"/>
</dbReference>
<dbReference type="InterPro" id="IPR010774">
    <property type="entry name" value="YbcO"/>
</dbReference>
<reference evidence="1 2" key="1">
    <citation type="submission" date="2020-11" db="EMBL/GenBank/DDBJ databases">
        <title>Complete and Circularized Genome Assembly of a human isolate of Vibrio navarrensis biotype pommerensis with MiSeq and MinION Sequence Data.</title>
        <authorList>
            <person name="Schwartz K."/>
            <person name="Borowiak M."/>
            <person name="Deneke C."/>
            <person name="Balau V."/>
            <person name="Metelmann C."/>
            <person name="Strauch E."/>
        </authorList>
    </citation>
    <scope>NUCLEOTIDE SEQUENCE [LARGE SCALE GENOMIC DNA]</scope>
    <source>
        <strain evidence="1 2">20-VB00237</strain>
    </source>
</reference>
<evidence type="ECO:0000313" key="1">
    <source>
        <dbReference type="EMBL" id="QPL52424.1"/>
    </source>
</evidence>
<dbReference type="EMBL" id="CP065217">
    <property type="protein sequence ID" value="QPL52424.1"/>
    <property type="molecule type" value="Genomic_DNA"/>
</dbReference>